<dbReference type="InterPro" id="IPR036894">
    <property type="entry name" value="YbaB-like_sf"/>
</dbReference>
<dbReference type="Pfam" id="PF02575">
    <property type="entry name" value="YbaB_DNA_bd"/>
    <property type="match status" value="1"/>
</dbReference>
<dbReference type="InterPro" id="IPR004401">
    <property type="entry name" value="YbaB/EbfC"/>
</dbReference>
<dbReference type="PANTHER" id="PTHR33449:SF1">
    <property type="entry name" value="NUCLEOID-ASSOCIATED PROTEIN YBAB"/>
    <property type="match status" value="1"/>
</dbReference>
<accession>A0A9D9N2V8</accession>
<evidence type="ECO:0000313" key="4">
    <source>
        <dbReference type="Proteomes" id="UP000823638"/>
    </source>
</evidence>
<sequence length="104" mass="11425">MNPFEMLKNLNQIKAQAQKFKEELKEIKAEGSSGGGIVKVEINGEFQLLKVSLDPVAVDPRDIKMLEDLIVAAHNDAMDKIKTAIQEKTSSMTGGMDLSDFMGN</sequence>
<proteinExistence type="inferred from homology"/>
<comment type="subunit">
    <text evidence="2">Homodimer.</text>
</comment>
<dbReference type="NCBIfam" id="TIGR00103">
    <property type="entry name" value="DNA_YbaB_EbfC"/>
    <property type="match status" value="1"/>
</dbReference>
<evidence type="ECO:0000313" key="3">
    <source>
        <dbReference type="EMBL" id="MBO8458165.1"/>
    </source>
</evidence>
<evidence type="ECO:0000256" key="1">
    <source>
        <dbReference type="ARBA" id="ARBA00023125"/>
    </source>
</evidence>
<dbReference type="Proteomes" id="UP000823638">
    <property type="component" value="Unassembled WGS sequence"/>
</dbReference>
<comment type="function">
    <text evidence="2">Binds to DNA and alters its conformation. May be involved in regulation of gene expression, nucleoid organization and DNA protection.</text>
</comment>
<dbReference type="EMBL" id="JADIMM010000092">
    <property type="protein sequence ID" value="MBO8458165.1"/>
    <property type="molecule type" value="Genomic_DNA"/>
</dbReference>
<reference evidence="3" key="2">
    <citation type="journal article" date="2021" name="PeerJ">
        <title>Extensive microbial diversity within the chicken gut microbiome revealed by metagenomics and culture.</title>
        <authorList>
            <person name="Gilroy R."/>
            <person name="Ravi A."/>
            <person name="Getino M."/>
            <person name="Pursley I."/>
            <person name="Horton D.L."/>
            <person name="Alikhan N.F."/>
            <person name="Baker D."/>
            <person name="Gharbi K."/>
            <person name="Hall N."/>
            <person name="Watson M."/>
            <person name="Adriaenssens E.M."/>
            <person name="Foster-Nyarko E."/>
            <person name="Jarju S."/>
            <person name="Secka A."/>
            <person name="Antonio M."/>
            <person name="Oren A."/>
            <person name="Chaudhuri R.R."/>
            <person name="La Ragione R."/>
            <person name="Hildebrand F."/>
            <person name="Pallen M.J."/>
        </authorList>
    </citation>
    <scope>NUCLEOTIDE SEQUENCE</scope>
    <source>
        <strain evidence="3">10532</strain>
    </source>
</reference>
<dbReference type="GO" id="GO:0005829">
    <property type="term" value="C:cytosol"/>
    <property type="evidence" value="ECO:0007669"/>
    <property type="project" value="TreeGrafter"/>
</dbReference>
<dbReference type="GO" id="GO:0043590">
    <property type="term" value="C:bacterial nucleoid"/>
    <property type="evidence" value="ECO:0007669"/>
    <property type="project" value="UniProtKB-UniRule"/>
</dbReference>
<keyword evidence="1 2" id="KW-0238">DNA-binding</keyword>
<protein>
    <recommendedName>
        <fullName evidence="2">Nucleoid-associated protein IAA81_08060</fullName>
    </recommendedName>
</protein>
<organism evidence="3 4">
    <name type="scientific">Candidatus Gallitreponema excrementavium</name>
    <dbReference type="NCBI Taxonomy" id="2840840"/>
    <lineage>
        <taxon>Bacteria</taxon>
        <taxon>Pseudomonadati</taxon>
        <taxon>Spirochaetota</taxon>
        <taxon>Spirochaetia</taxon>
        <taxon>Spirochaetales</taxon>
        <taxon>Candidatus Gallitreponema</taxon>
    </lineage>
</organism>
<keyword evidence="2" id="KW-0963">Cytoplasm</keyword>
<dbReference type="PIRSF" id="PIRSF004555">
    <property type="entry name" value="UCP004555"/>
    <property type="match status" value="1"/>
</dbReference>
<comment type="caution">
    <text evidence="3">The sequence shown here is derived from an EMBL/GenBank/DDBJ whole genome shotgun (WGS) entry which is preliminary data.</text>
</comment>
<dbReference type="SUPFAM" id="SSF82607">
    <property type="entry name" value="YbaB-like"/>
    <property type="match status" value="1"/>
</dbReference>
<dbReference type="PANTHER" id="PTHR33449">
    <property type="entry name" value="NUCLEOID-ASSOCIATED PROTEIN YBAB"/>
    <property type="match status" value="1"/>
</dbReference>
<evidence type="ECO:0000256" key="2">
    <source>
        <dbReference type="HAMAP-Rule" id="MF_00274"/>
    </source>
</evidence>
<dbReference type="Gene3D" id="3.30.1310.10">
    <property type="entry name" value="Nucleoid-associated protein YbaB-like domain"/>
    <property type="match status" value="1"/>
</dbReference>
<reference evidence="3" key="1">
    <citation type="submission" date="2020-10" db="EMBL/GenBank/DDBJ databases">
        <authorList>
            <person name="Gilroy R."/>
        </authorList>
    </citation>
    <scope>NUCLEOTIDE SEQUENCE</scope>
    <source>
        <strain evidence="3">10532</strain>
    </source>
</reference>
<comment type="subcellular location">
    <subcellularLocation>
        <location evidence="2">Cytoplasm</location>
        <location evidence="2">Nucleoid</location>
    </subcellularLocation>
</comment>
<dbReference type="GO" id="GO:0003677">
    <property type="term" value="F:DNA binding"/>
    <property type="evidence" value="ECO:0007669"/>
    <property type="project" value="UniProtKB-UniRule"/>
</dbReference>
<dbReference type="AlphaFoldDB" id="A0A9D9N2V8"/>
<name>A0A9D9N2V8_9SPIR</name>
<dbReference type="HAMAP" id="MF_00274">
    <property type="entry name" value="DNA_YbaB_EbfC"/>
    <property type="match status" value="1"/>
</dbReference>
<gene>
    <name evidence="3" type="ORF">IAA81_08060</name>
</gene>
<comment type="similarity">
    <text evidence="2">Belongs to the YbaB/EbfC family.</text>
</comment>